<comment type="caution">
    <text evidence="2">The sequence shown here is derived from an EMBL/GenBank/DDBJ whole genome shotgun (WGS) entry which is preliminary data.</text>
</comment>
<evidence type="ECO:0000256" key="1">
    <source>
        <dbReference type="SAM" id="MobiDB-lite"/>
    </source>
</evidence>
<evidence type="ECO:0000313" key="2">
    <source>
        <dbReference type="EMBL" id="KAJ8455418.1"/>
    </source>
</evidence>
<keyword evidence="3" id="KW-1185">Reference proteome</keyword>
<gene>
    <name evidence="2" type="ORF">ONZ51_g12466</name>
</gene>
<feature type="region of interest" description="Disordered" evidence="1">
    <location>
        <begin position="262"/>
        <end position="292"/>
    </location>
</feature>
<feature type="compositionally biased region" description="Basic and acidic residues" evidence="1">
    <location>
        <begin position="193"/>
        <end position="204"/>
    </location>
</feature>
<feature type="compositionally biased region" description="Polar residues" evidence="1">
    <location>
        <begin position="278"/>
        <end position="292"/>
    </location>
</feature>
<sequence length="312" mass="34067">MGDTVRITNPLAASKGGPFFVVLGGDEPGVYDRRPTDVACGFNLDILPIVVVCTNIKEAFKVDLLNNEVFAQLPDPEDANDIIEALRLSQTVAGVFANGEKIYAFKVAEETGIYGGFKWKELFHMTKFPKCTQQGCSSFFDVLCYMLDKKDLQAERIPASGRLPTASVASRPVAQGEPFSTRREAVSRGSSPVKRELSPVKREPSPPPTPTRGSHLARSPSPTKILQMQPPSRRPEAITRASSMPGPYLSAHGFPVVSLSPGYNRAAQRQPPLPSYDSYAQESASTRHPTSTSSFHFCITNCHIGGRMIVHF</sequence>
<dbReference type="Proteomes" id="UP001215151">
    <property type="component" value="Unassembled WGS sequence"/>
</dbReference>
<feature type="region of interest" description="Disordered" evidence="1">
    <location>
        <begin position="167"/>
        <end position="244"/>
    </location>
</feature>
<accession>A0AAD7TFX0</accession>
<feature type="compositionally biased region" description="Polar residues" evidence="1">
    <location>
        <begin position="220"/>
        <end position="230"/>
    </location>
</feature>
<proteinExistence type="predicted"/>
<evidence type="ECO:0000313" key="3">
    <source>
        <dbReference type="Proteomes" id="UP001215151"/>
    </source>
</evidence>
<name>A0AAD7TFX0_9APHY</name>
<protein>
    <submittedName>
        <fullName evidence="2">Uncharacterized protein</fullName>
    </submittedName>
</protein>
<dbReference type="AlphaFoldDB" id="A0AAD7TFX0"/>
<dbReference type="EMBL" id="JAPEVG010000774">
    <property type="protein sequence ID" value="KAJ8455418.1"/>
    <property type="molecule type" value="Genomic_DNA"/>
</dbReference>
<reference evidence="2" key="1">
    <citation type="submission" date="2022-11" db="EMBL/GenBank/DDBJ databases">
        <title>Genome Sequence of Cubamyces cubensis.</title>
        <authorList>
            <person name="Buettner E."/>
        </authorList>
    </citation>
    <scope>NUCLEOTIDE SEQUENCE</scope>
    <source>
        <strain evidence="2">MPL-01</strain>
    </source>
</reference>
<organism evidence="2 3">
    <name type="scientific">Trametes cubensis</name>
    <dbReference type="NCBI Taxonomy" id="1111947"/>
    <lineage>
        <taxon>Eukaryota</taxon>
        <taxon>Fungi</taxon>
        <taxon>Dikarya</taxon>
        <taxon>Basidiomycota</taxon>
        <taxon>Agaricomycotina</taxon>
        <taxon>Agaricomycetes</taxon>
        <taxon>Polyporales</taxon>
        <taxon>Polyporaceae</taxon>
        <taxon>Trametes</taxon>
    </lineage>
</organism>